<reference evidence="4" key="1">
    <citation type="journal article" date="2006" name="PLoS Biol.">
        <title>Macronuclear genome sequence of the ciliate Tetrahymena thermophila, a model eukaryote.</title>
        <authorList>
            <person name="Eisen J.A."/>
            <person name="Coyne R.S."/>
            <person name="Wu M."/>
            <person name="Wu D."/>
            <person name="Thiagarajan M."/>
            <person name="Wortman J.R."/>
            <person name="Badger J.H."/>
            <person name="Ren Q."/>
            <person name="Amedeo P."/>
            <person name="Jones K.M."/>
            <person name="Tallon L.J."/>
            <person name="Delcher A.L."/>
            <person name="Salzberg S.L."/>
            <person name="Silva J.C."/>
            <person name="Haas B.J."/>
            <person name="Majoros W.H."/>
            <person name="Farzad M."/>
            <person name="Carlton J.M."/>
            <person name="Smith R.K. Jr."/>
            <person name="Garg J."/>
            <person name="Pearlman R.E."/>
            <person name="Karrer K.M."/>
            <person name="Sun L."/>
            <person name="Manning G."/>
            <person name="Elde N.C."/>
            <person name="Turkewitz A.P."/>
            <person name="Asai D.J."/>
            <person name="Wilkes D.E."/>
            <person name="Wang Y."/>
            <person name="Cai H."/>
            <person name="Collins K."/>
            <person name="Stewart B.A."/>
            <person name="Lee S.R."/>
            <person name="Wilamowska K."/>
            <person name="Weinberg Z."/>
            <person name="Ruzzo W.L."/>
            <person name="Wloga D."/>
            <person name="Gaertig J."/>
            <person name="Frankel J."/>
            <person name="Tsao C.-C."/>
            <person name="Gorovsky M.A."/>
            <person name="Keeling P.J."/>
            <person name="Waller R.F."/>
            <person name="Patron N.J."/>
            <person name="Cherry J.M."/>
            <person name="Stover N.A."/>
            <person name="Krieger C.J."/>
            <person name="del Toro C."/>
            <person name="Ryder H.F."/>
            <person name="Williamson S.C."/>
            <person name="Barbeau R.A."/>
            <person name="Hamilton E.P."/>
            <person name="Orias E."/>
        </authorList>
    </citation>
    <scope>NUCLEOTIDE SEQUENCE [LARGE SCALE GENOMIC DNA]</scope>
    <source>
        <strain evidence="4">SB210</strain>
    </source>
</reference>
<gene>
    <name evidence="3" type="ORF">TTHERM_00219190</name>
</gene>
<dbReference type="InterPro" id="IPR002048">
    <property type="entry name" value="EF_hand_dom"/>
</dbReference>
<dbReference type="AlphaFoldDB" id="I7M2G5"/>
<evidence type="ECO:0000256" key="1">
    <source>
        <dbReference type="SAM" id="MobiDB-lite"/>
    </source>
</evidence>
<dbReference type="GO" id="GO:0005509">
    <property type="term" value="F:calcium ion binding"/>
    <property type="evidence" value="ECO:0007669"/>
    <property type="project" value="InterPro"/>
</dbReference>
<keyword evidence="4" id="KW-1185">Reference proteome</keyword>
<dbReference type="KEGG" id="tet:TTHERM_00219190"/>
<dbReference type="RefSeq" id="XP_001020591.1">
    <property type="nucleotide sequence ID" value="XM_001020591.2"/>
</dbReference>
<dbReference type="OrthoDB" id="288000at2759"/>
<dbReference type="eggNOG" id="ENOG502SUJ0">
    <property type="taxonomic scope" value="Eukaryota"/>
</dbReference>
<feature type="compositionally biased region" description="Low complexity" evidence="1">
    <location>
        <begin position="113"/>
        <end position="128"/>
    </location>
</feature>
<feature type="compositionally biased region" description="Polar residues" evidence="1">
    <location>
        <begin position="54"/>
        <end position="78"/>
    </location>
</feature>
<name>I7M2G5_TETTS</name>
<dbReference type="EMBL" id="GG662621">
    <property type="protein sequence ID" value="EAS00346.1"/>
    <property type="molecule type" value="Genomic_DNA"/>
</dbReference>
<evidence type="ECO:0000313" key="3">
    <source>
        <dbReference type="EMBL" id="EAS00346.1"/>
    </source>
</evidence>
<dbReference type="PROSITE" id="PS50222">
    <property type="entry name" value="EF_HAND_2"/>
    <property type="match status" value="1"/>
</dbReference>
<feature type="compositionally biased region" description="Low complexity" evidence="1">
    <location>
        <begin position="90"/>
        <end position="105"/>
    </location>
</feature>
<dbReference type="STRING" id="312017.I7M2G5"/>
<dbReference type="GeneID" id="7837695"/>
<dbReference type="OMA" id="CAYFNEC"/>
<organism evidence="3 4">
    <name type="scientific">Tetrahymena thermophila (strain SB210)</name>
    <dbReference type="NCBI Taxonomy" id="312017"/>
    <lineage>
        <taxon>Eukaryota</taxon>
        <taxon>Sar</taxon>
        <taxon>Alveolata</taxon>
        <taxon>Ciliophora</taxon>
        <taxon>Intramacronucleata</taxon>
        <taxon>Oligohymenophorea</taxon>
        <taxon>Hymenostomatida</taxon>
        <taxon>Tetrahymenina</taxon>
        <taxon>Tetrahymenidae</taxon>
        <taxon>Tetrahymena</taxon>
    </lineage>
</organism>
<evidence type="ECO:0000259" key="2">
    <source>
        <dbReference type="PROSITE" id="PS50222"/>
    </source>
</evidence>
<protein>
    <recommendedName>
        <fullName evidence="2">EF-hand domain-containing protein</fullName>
    </recommendedName>
</protein>
<dbReference type="Gene3D" id="1.10.238.10">
    <property type="entry name" value="EF-hand"/>
    <property type="match status" value="1"/>
</dbReference>
<dbReference type="InterPro" id="IPR011992">
    <property type="entry name" value="EF-hand-dom_pair"/>
</dbReference>
<feature type="domain" description="EF-hand" evidence="2">
    <location>
        <begin position="10"/>
        <end position="45"/>
    </location>
</feature>
<sequence>MSEVQDNQIHNNLELKNIFNLLNPNSDGEIEIKQINNLIQQLDTLKINFKNKKSASGSGENNDQSPGISQIAANLNGDSKNDKKQNANTQKSQSIQQQNSKASNSEQNQKIISQSSVQANSQQQKTQSSIQAQEKEFLEVVELRYFPNNKTTINFNEFCAYFNECISNKELQEELLHGCFNQFDFNEEACINSKKIKSIFEVFNDKTNQEEIQNVLKFCGVSNDKMSYEEFKQFFEKNL</sequence>
<accession>I7M2G5</accession>
<dbReference type="HOGENOM" id="CLU_1163148_0_0_1"/>
<proteinExistence type="predicted"/>
<feature type="region of interest" description="Disordered" evidence="1">
    <location>
        <begin position="52"/>
        <end position="128"/>
    </location>
</feature>
<evidence type="ECO:0000313" key="4">
    <source>
        <dbReference type="Proteomes" id="UP000009168"/>
    </source>
</evidence>
<dbReference type="InParanoid" id="I7M2G5"/>
<dbReference type="SUPFAM" id="SSF47473">
    <property type="entry name" value="EF-hand"/>
    <property type="match status" value="1"/>
</dbReference>
<dbReference type="Proteomes" id="UP000009168">
    <property type="component" value="Unassembled WGS sequence"/>
</dbReference>